<gene>
    <name evidence="17" type="primary">treZ</name>
    <name evidence="17" type="ORF">HCZ30_15915</name>
</gene>
<dbReference type="Pfam" id="PF00128">
    <property type="entry name" value="Alpha-amylase"/>
    <property type="match status" value="1"/>
</dbReference>
<dbReference type="SMART" id="SM00642">
    <property type="entry name" value="Aamy"/>
    <property type="match status" value="1"/>
</dbReference>
<evidence type="ECO:0000256" key="12">
    <source>
        <dbReference type="ARBA" id="ARBA00034013"/>
    </source>
</evidence>
<name>A0ABX0W4R4_9RHOB</name>
<dbReference type="CDD" id="cd11325">
    <property type="entry name" value="AmyAc_GTHase"/>
    <property type="match status" value="1"/>
</dbReference>
<dbReference type="InterPro" id="IPR014756">
    <property type="entry name" value="Ig_E-set"/>
</dbReference>
<keyword evidence="8" id="KW-0119">Carbohydrate metabolism</keyword>
<feature type="region of interest" description="Disordered" evidence="15">
    <location>
        <begin position="457"/>
        <end position="485"/>
    </location>
</feature>
<dbReference type="PIRSF" id="PIRSF006337">
    <property type="entry name" value="Trehalose_TreZ"/>
    <property type="match status" value="1"/>
</dbReference>
<keyword evidence="7 14" id="KW-0378">Hydrolase</keyword>
<dbReference type="EMBL" id="JAATOP010000016">
    <property type="protein sequence ID" value="NIY73917.1"/>
    <property type="molecule type" value="Genomic_DNA"/>
</dbReference>
<dbReference type="RefSeq" id="WP_167639303.1">
    <property type="nucleotide sequence ID" value="NZ_JAATOP010000016.1"/>
</dbReference>
<evidence type="ECO:0000313" key="18">
    <source>
        <dbReference type="Proteomes" id="UP000709466"/>
    </source>
</evidence>
<protein>
    <recommendedName>
        <fullName evidence="5 13">Malto-oligosyltrehalose trehalohydrolase</fullName>
        <shortName evidence="14">MTHase</shortName>
        <ecNumber evidence="4 13">3.2.1.141</ecNumber>
    </recommendedName>
    <alternativeName>
        <fullName evidence="11 14">4-alpha-D-((1-&gt;4)-alpha-D-glucano)trehalose trehalohydrolase</fullName>
    </alternativeName>
    <alternativeName>
        <fullName evidence="10 14">Maltooligosyl trehalose trehalohydrolase</fullName>
    </alternativeName>
</protein>
<evidence type="ECO:0000256" key="13">
    <source>
        <dbReference type="NCBIfam" id="TIGR02402"/>
    </source>
</evidence>
<dbReference type="Proteomes" id="UP000709466">
    <property type="component" value="Unassembled WGS sequence"/>
</dbReference>
<evidence type="ECO:0000256" key="2">
    <source>
        <dbReference type="ARBA" id="ARBA00005199"/>
    </source>
</evidence>
<feature type="domain" description="Glycosyl hydrolase family 13 catalytic" evidence="16">
    <location>
        <begin position="117"/>
        <end position="450"/>
    </location>
</feature>
<comment type="subcellular location">
    <subcellularLocation>
        <location evidence="1">Cytoplasm</location>
    </subcellularLocation>
</comment>
<evidence type="ECO:0000313" key="17">
    <source>
        <dbReference type="EMBL" id="NIY73917.1"/>
    </source>
</evidence>
<dbReference type="NCBIfam" id="TIGR02402">
    <property type="entry name" value="trehalose_TreZ"/>
    <property type="match status" value="1"/>
</dbReference>
<comment type="caution">
    <text evidence="17">The sequence shown here is derived from an EMBL/GenBank/DDBJ whole genome shotgun (WGS) entry which is preliminary data.</text>
</comment>
<evidence type="ECO:0000256" key="1">
    <source>
        <dbReference type="ARBA" id="ARBA00004496"/>
    </source>
</evidence>
<comment type="catalytic activity">
    <reaction evidence="12 14">
        <text>hydrolysis of (1-&gt;4)-alpha-D-glucosidic linkage in 4-alpha-D-[(1-&gt;4)-alpha-D-glucanosyl]n trehalose to yield trehalose and (1-&gt;4)-alpha-D-glucan.</text>
        <dbReference type="EC" id="3.2.1.141"/>
    </reaction>
</comment>
<keyword evidence="18" id="KW-1185">Reference proteome</keyword>
<dbReference type="SUPFAM" id="SSF51445">
    <property type="entry name" value="(Trans)glycosidases"/>
    <property type="match status" value="1"/>
</dbReference>
<keyword evidence="6" id="KW-0963">Cytoplasm</keyword>
<organism evidence="17 18">
    <name type="scientific">Marivivens donghaensis</name>
    <dbReference type="NCBI Taxonomy" id="1699413"/>
    <lineage>
        <taxon>Bacteria</taxon>
        <taxon>Pseudomonadati</taxon>
        <taxon>Pseudomonadota</taxon>
        <taxon>Alphaproteobacteria</taxon>
        <taxon>Rhodobacterales</taxon>
        <taxon>Paracoccaceae</taxon>
        <taxon>Marivivens group</taxon>
        <taxon>Marivivens</taxon>
    </lineage>
</organism>
<proteinExistence type="inferred from homology"/>
<evidence type="ECO:0000259" key="16">
    <source>
        <dbReference type="SMART" id="SM00642"/>
    </source>
</evidence>
<comment type="pathway">
    <text evidence="2 14">Glycan biosynthesis; trehalose biosynthesis.</text>
</comment>
<dbReference type="Gene3D" id="1.10.10.760">
    <property type="entry name" value="E-set domains of sugar-utilizing enzymes"/>
    <property type="match status" value="1"/>
</dbReference>
<dbReference type="Gene3D" id="2.60.40.10">
    <property type="entry name" value="Immunoglobulins"/>
    <property type="match status" value="1"/>
</dbReference>
<accession>A0ABX0W4R4</accession>
<dbReference type="InterPro" id="IPR006047">
    <property type="entry name" value="GH13_cat_dom"/>
</dbReference>
<sequence length="586" mass="65003">MTRIDRPFEPSDLQFQWGATKVGDGRWRYAIWAPAAQSVELVLNGIAHPTTSSNGWYWAEIPAEVGDTYTFRINGNDRPDPAARFQSGDVHSPSVLTEVTPPPAWDGMSMEDLIIYELHVGTFTEEGTFKAATAELEHLAALGFTAIELMPLSQFEGNRGWGYDGVLIGAPHNAYGSPEDLVALVAKAHELGISVILDLVMNHFGPSGNYIGEYCPEFFHQTDTPWGAGIDFSRDEVRHYFGDIAMRWLEDYGFDGLRLDAVHQISEEGHRPFLISLIDAIRAKDWGRPIHMITEDERNLPHLRDAGYDAEWNDDYHHTVHCTLTGEDFAYYEPFAHDPIGDLKLALERGQVNEGQKRPAGKPMGASAGHLPWSAFVNSNQTHDQIGNRAGGERLIALSNDTAARVLHTLLLCSPFTPMLFMGEEVGSAAPFNFFVDFEGDLAKGCREGRARELASIGHDASKMSDPTDPETAAASYPFRPEDTPHRADWEQLTKDLLTFRKERIVPIVKSGEKGLTDAEQIGEEGIYVAWPFKGGQICIALRLRPHNPELRGKAGPFPNHMLHFPDFAVGDLTTDPYAIAVKVIS</sequence>
<keyword evidence="9 14" id="KW-0326">Glycosidase</keyword>
<evidence type="ECO:0000256" key="15">
    <source>
        <dbReference type="SAM" id="MobiDB-lite"/>
    </source>
</evidence>
<evidence type="ECO:0000256" key="10">
    <source>
        <dbReference type="ARBA" id="ARBA00032057"/>
    </source>
</evidence>
<dbReference type="InterPro" id="IPR004193">
    <property type="entry name" value="Glyco_hydro_13_N"/>
</dbReference>
<dbReference type="PANTHER" id="PTHR43651:SF11">
    <property type="entry name" value="MALTO-OLIGOSYLTREHALOSE TREHALOHYDROLASE"/>
    <property type="match status" value="1"/>
</dbReference>
<evidence type="ECO:0000256" key="8">
    <source>
        <dbReference type="ARBA" id="ARBA00023277"/>
    </source>
</evidence>
<comment type="similarity">
    <text evidence="3 14">Belongs to the glycosyl hydrolase 13 family.</text>
</comment>
<evidence type="ECO:0000256" key="7">
    <source>
        <dbReference type="ARBA" id="ARBA00022801"/>
    </source>
</evidence>
<dbReference type="InterPro" id="IPR012768">
    <property type="entry name" value="Trehalose_TreZ"/>
</dbReference>
<evidence type="ECO:0000256" key="6">
    <source>
        <dbReference type="ARBA" id="ARBA00022490"/>
    </source>
</evidence>
<dbReference type="SUPFAM" id="SSF81296">
    <property type="entry name" value="E set domains"/>
    <property type="match status" value="1"/>
</dbReference>
<dbReference type="Pfam" id="PF02922">
    <property type="entry name" value="CBM_48"/>
    <property type="match status" value="1"/>
</dbReference>
<dbReference type="InterPro" id="IPR044901">
    <property type="entry name" value="Trehalose_TreZ_E-set_sf"/>
</dbReference>
<evidence type="ECO:0000256" key="3">
    <source>
        <dbReference type="ARBA" id="ARBA00008061"/>
    </source>
</evidence>
<dbReference type="InterPro" id="IPR013783">
    <property type="entry name" value="Ig-like_fold"/>
</dbReference>
<evidence type="ECO:0000256" key="9">
    <source>
        <dbReference type="ARBA" id="ARBA00023295"/>
    </source>
</evidence>
<evidence type="ECO:0000256" key="11">
    <source>
        <dbReference type="ARBA" id="ARBA00033284"/>
    </source>
</evidence>
<dbReference type="PANTHER" id="PTHR43651">
    <property type="entry name" value="1,4-ALPHA-GLUCAN-BRANCHING ENZYME"/>
    <property type="match status" value="1"/>
</dbReference>
<dbReference type="InterPro" id="IPR017853">
    <property type="entry name" value="GH"/>
</dbReference>
<evidence type="ECO:0000256" key="5">
    <source>
        <dbReference type="ARBA" id="ARBA00015938"/>
    </source>
</evidence>
<dbReference type="CDD" id="cd02853">
    <property type="entry name" value="E_set_MTHase_like_N"/>
    <property type="match status" value="1"/>
</dbReference>
<reference evidence="17 18" key="1">
    <citation type="submission" date="2020-03" db="EMBL/GenBank/DDBJ databases">
        <title>Bacterial isolates of synthetic phycosphere.</title>
        <authorList>
            <person name="Fu H."/>
            <person name="Moran M.A."/>
        </authorList>
    </citation>
    <scope>NUCLEOTIDE SEQUENCE [LARGE SCALE GENOMIC DNA]</scope>
    <source>
        <strain evidence="17 18">HF1</strain>
    </source>
</reference>
<dbReference type="Gene3D" id="3.20.20.80">
    <property type="entry name" value="Glycosidases"/>
    <property type="match status" value="1"/>
</dbReference>
<evidence type="ECO:0000256" key="4">
    <source>
        <dbReference type="ARBA" id="ARBA00012268"/>
    </source>
</evidence>
<evidence type="ECO:0000256" key="14">
    <source>
        <dbReference type="PIRNR" id="PIRNR006337"/>
    </source>
</evidence>
<dbReference type="EC" id="3.2.1.141" evidence="4 13"/>